<dbReference type="Gene3D" id="1.20.1540.10">
    <property type="entry name" value="Rhomboid-like"/>
    <property type="match status" value="1"/>
</dbReference>
<evidence type="ECO:0000313" key="8">
    <source>
        <dbReference type="Proteomes" id="UP000181980"/>
    </source>
</evidence>
<keyword evidence="3 5" id="KW-1133">Transmembrane helix</keyword>
<organism evidence="7 8">
    <name type="scientific">Jiangella alba</name>
    <dbReference type="NCBI Taxonomy" id="561176"/>
    <lineage>
        <taxon>Bacteria</taxon>
        <taxon>Bacillati</taxon>
        <taxon>Actinomycetota</taxon>
        <taxon>Actinomycetes</taxon>
        <taxon>Jiangellales</taxon>
        <taxon>Jiangellaceae</taxon>
        <taxon>Jiangella</taxon>
    </lineage>
</organism>
<dbReference type="InterPro" id="IPR035952">
    <property type="entry name" value="Rhomboid-like_sf"/>
</dbReference>
<dbReference type="PANTHER" id="PTHR43066">
    <property type="entry name" value="RHOMBOID-RELATED PROTEIN"/>
    <property type="match status" value="1"/>
</dbReference>
<name>A0A1H5LKA6_9ACTN</name>
<keyword evidence="4 5" id="KW-0472">Membrane</keyword>
<dbReference type="RefSeq" id="WP_069113546.1">
    <property type="nucleotide sequence ID" value="NZ_FNUC01000003.1"/>
</dbReference>
<accession>A0A1H5LKA6</accession>
<dbReference type="InterPro" id="IPR022764">
    <property type="entry name" value="Peptidase_S54_rhomboid_dom"/>
</dbReference>
<dbReference type="EMBL" id="FNUC01000003">
    <property type="protein sequence ID" value="SEE77465.1"/>
    <property type="molecule type" value="Genomic_DNA"/>
</dbReference>
<feature type="transmembrane region" description="Helical" evidence="5">
    <location>
        <begin position="94"/>
        <end position="112"/>
    </location>
</feature>
<feature type="domain" description="Peptidase S54 rhomboid" evidence="6">
    <location>
        <begin position="57"/>
        <end position="190"/>
    </location>
</feature>
<dbReference type="SUPFAM" id="SSF144091">
    <property type="entry name" value="Rhomboid-like"/>
    <property type="match status" value="1"/>
</dbReference>
<evidence type="ECO:0000256" key="3">
    <source>
        <dbReference type="ARBA" id="ARBA00022989"/>
    </source>
</evidence>
<protein>
    <submittedName>
        <fullName evidence="7">Rhomboid family protein</fullName>
    </submittedName>
</protein>
<dbReference type="STRING" id="561176.SAMN04488561_2645"/>
<dbReference type="GO" id="GO:0004252">
    <property type="term" value="F:serine-type endopeptidase activity"/>
    <property type="evidence" value="ECO:0007669"/>
    <property type="project" value="InterPro"/>
</dbReference>
<keyword evidence="8" id="KW-1185">Reference proteome</keyword>
<dbReference type="OrthoDB" id="465874at2"/>
<evidence type="ECO:0000259" key="6">
    <source>
        <dbReference type="Pfam" id="PF01694"/>
    </source>
</evidence>
<feature type="transmembrane region" description="Helical" evidence="5">
    <location>
        <begin position="12"/>
        <end position="32"/>
    </location>
</feature>
<feature type="transmembrane region" description="Helical" evidence="5">
    <location>
        <begin position="118"/>
        <end position="136"/>
    </location>
</feature>
<evidence type="ECO:0000256" key="1">
    <source>
        <dbReference type="ARBA" id="ARBA00004141"/>
    </source>
</evidence>
<gene>
    <name evidence="7" type="ORF">SAMN04488561_2645</name>
</gene>
<sequence length="198" mass="20411">MSSSGQVTPRRSVPPALAATLPVFVLVLLMWAGEIVDSLPGVDLDQYGIRPHDAEGLVGVVTAPFLHGGFGHLIANTGAFLVLGCLIAMTTQRFWPVTIGVALVGGFATWLAASPNSVHIGASGLVYGYAAFLVAWGVFSRRALAVVVAVIVVLMYGGIVVGVLPGQPGISWQGHLFGALAGVLMAWLLRGSAAKTPA</sequence>
<dbReference type="GO" id="GO:0016020">
    <property type="term" value="C:membrane"/>
    <property type="evidence" value="ECO:0007669"/>
    <property type="project" value="UniProtKB-SubCell"/>
</dbReference>
<evidence type="ECO:0000313" key="7">
    <source>
        <dbReference type="EMBL" id="SEE77465.1"/>
    </source>
</evidence>
<comment type="subcellular location">
    <subcellularLocation>
        <location evidence="1">Membrane</location>
        <topology evidence="1">Multi-pass membrane protein</topology>
    </subcellularLocation>
</comment>
<dbReference type="AlphaFoldDB" id="A0A1H5LKA6"/>
<keyword evidence="2 5" id="KW-0812">Transmembrane</keyword>
<feature type="transmembrane region" description="Helical" evidence="5">
    <location>
        <begin position="170"/>
        <end position="189"/>
    </location>
</feature>
<evidence type="ECO:0000256" key="5">
    <source>
        <dbReference type="SAM" id="Phobius"/>
    </source>
</evidence>
<feature type="transmembrane region" description="Helical" evidence="5">
    <location>
        <begin position="65"/>
        <end position="87"/>
    </location>
</feature>
<dbReference type="Pfam" id="PF01694">
    <property type="entry name" value="Rhomboid"/>
    <property type="match status" value="1"/>
</dbReference>
<feature type="transmembrane region" description="Helical" evidence="5">
    <location>
        <begin position="143"/>
        <end position="164"/>
    </location>
</feature>
<evidence type="ECO:0000256" key="2">
    <source>
        <dbReference type="ARBA" id="ARBA00022692"/>
    </source>
</evidence>
<reference evidence="8" key="1">
    <citation type="submission" date="2016-10" db="EMBL/GenBank/DDBJ databases">
        <authorList>
            <person name="Varghese N."/>
            <person name="Submissions S."/>
        </authorList>
    </citation>
    <scope>NUCLEOTIDE SEQUENCE [LARGE SCALE GENOMIC DNA]</scope>
    <source>
        <strain evidence="8">DSM 45237</strain>
    </source>
</reference>
<proteinExistence type="predicted"/>
<evidence type="ECO:0000256" key="4">
    <source>
        <dbReference type="ARBA" id="ARBA00023136"/>
    </source>
</evidence>
<dbReference type="Proteomes" id="UP000181980">
    <property type="component" value="Unassembled WGS sequence"/>
</dbReference>